<accession>A0A975G1D4</accession>
<dbReference type="Gene3D" id="3.40.50.1000">
    <property type="entry name" value="HAD superfamily/HAD-like"/>
    <property type="match status" value="1"/>
</dbReference>
<protein>
    <recommendedName>
        <fullName evidence="3">HAD family hydrolase</fullName>
    </recommendedName>
</protein>
<dbReference type="KEGG" id="caul:KCG34_24665"/>
<dbReference type="InterPro" id="IPR023214">
    <property type="entry name" value="HAD_sf"/>
</dbReference>
<dbReference type="RefSeq" id="WP_211938232.1">
    <property type="nucleotide sequence ID" value="NZ_CP073078.1"/>
</dbReference>
<reference evidence="1" key="1">
    <citation type="submission" date="2021-04" db="EMBL/GenBank/DDBJ databases">
        <title>The complete genome sequence of Caulobacter sp. S6.</title>
        <authorList>
            <person name="Tang Y."/>
            <person name="Ouyang W."/>
            <person name="Liu Q."/>
            <person name="Huang B."/>
            <person name="Guo Z."/>
            <person name="Lei P."/>
        </authorList>
    </citation>
    <scope>NUCLEOTIDE SEQUENCE</scope>
    <source>
        <strain evidence="1">S6</strain>
    </source>
</reference>
<keyword evidence="2" id="KW-1185">Reference proteome</keyword>
<evidence type="ECO:0008006" key="3">
    <source>
        <dbReference type="Google" id="ProtNLM"/>
    </source>
</evidence>
<dbReference type="EMBL" id="CP073078">
    <property type="protein sequence ID" value="QUD88181.1"/>
    <property type="molecule type" value="Genomic_DNA"/>
</dbReference>
<proteinExistence type="predicted"/>
<evidence type="ECO:0000313" key="2">
    <source>
        <dbReference type="Proteomes" id="UP000676409"/>
    </source>
</evidence>
<evidence type="ECO:0000313" key="1">
    <source>
        <dbReference type="EMBL" id="QUD88181.1"/>
    </source>
</evidence>
<dbReference type="SUPFAM" id="SSF56784">
    <property type="entry name" value="HAD-like"/>
    <property type="match status" value="1"/>
</dbReference>
<name>A0A975G1D4_9CAUL</name>
<dbReference type="InterPro" id="IPR036412">
    <property type="entry name" value="HAD-like_sf"/>
</dbReference>
<organism evidence="1 2">
    <name type="scientific">Phenylobacterium montanum</name>
    <dbReference type="NCBI Taxonomy" id="2823693"/>
    <lineage>
        <taxon>Bacteria</taxon>
        <taxon>Pseudomonadati</taxon>
        <taxon>Pseudomonadota</taxon>
        <taxon>Alphaproteobacteria</taxon>
        <taxon>Caulobacterales</taxon>
        <taxon>Caulobacteraceae</taxon>
        <taxon>Phenylobacterium</taxon>
    </lineage>
</organism>
<sequence>MPPAAPFDLPRIDREKPLLIVDVDEVLGLFMHGFGAFVAQRGYELRLERFALFQNLYRPGALEHLDLDTGRELFNEFFRHGSEEMLPTPDAVDSLTALSPHASIVILTNAPDHAREPRARWLARHGMDYPLLINSGPKGSMVAALAALTAGPSAFVDDLIPNLDSAAEAAPAVSRFQLVADPRLAPLAPSAPERHPRIDDWPTLRLALAEALGVKVR</sequence>
<gene>
    <name evidence="1" type="ORF">KCG34_24665</name>
</gene>
<dbReference type="AlphaFoldDB" id="A0A975G1D4"/>
<dbReference type="Proteomes" id="UP000676409">
    <property type="component" value="Chromosome"/>
</dbReference>